<dbReference type="FunFam" id="1.25.40.10:FF:000333">
    <property type="entry name" value="Pentatricopeptide repeat-containing protein"/>
    <property type="match status" value="1"/>
</dbReference>
<dbReference type="OrthoDB" id="9990610at2759"/>
<dbReference type="InterPro" id="IPR002885">
    <property type="entry name" value="PPR_rpt"/>
</dbReference>
<evidence type="ECO:0000256" key="2">
    <source>
        <dbReference type="ARBA" id="ARBA00022737"/>
    </source>
</evidence>
<gene>
    <name evidence="4" type="ORF">Pyn_29589</name>
</gene>
<dbReference type="PROSITE" id="PS51375">
    <property type="entry name" value="PPR"/>
    <property type="match status" value="1"/>
</dbReference>
<dbReference type="Pfam" id="PF01535">
    <property type="entry name" value="PPR"/>
    <property type="match status" value="1"/>
</dbReference>
<evidence type="ECO:0000313" key="4">
    <source>
        <dbReference type="EMBL" id="PQM34275.1"/>
    </source>
</evidence>
<evidence type="ECO:0000256" key="3">
    <source>
        <dbReference type="PROSITE-ProRule" id="PRU00708"/>
    </source>
</evidence>
<evidence type="ECO:0000256" key="1">
    <source>
        <dbReference type="ARBA" id="ARBA00006643"/>
    </source>
</evidence>
<dbReference type="AlphaFoldDB" id="A0A314UA20"/>
<feature type="repeat" description="PPR" evidence="3">
    <location>
        <begin position="2"/>
        <end position="36"/>
    </location>
</feature>
<dbReference type="EMBL" id="PJQY01003821">
    <property type="protein sequence ID" value="PQM34275.1"/>
    <property type="molecule type" value="Genomic_DNA"/>
</dbReference>
<dbReference type="InterPro" id="IPR011990">
    <property type="entry name" value="TPR-like_helical_dom_sf"/>
</dbReference>
<dbReference type="GO" id="GO:0009451">
    <property type="term" value="P:RNA modification"/>
    <property type="evidence" value="ECO:0007669"/>
    <property type="project" value="InterPro"/>
</dbReference>
<keyword evidence="5" id="KW-1185">Reference proteome</keyword>
<protein>
    <submittedName>
        <fullName evidence="4">Pentatricopeptide repeat-containing protein</fullName>
    </submittedName>
</protein>
<name>A0A314UA20_PRUYE</name>
<dbReference type="GO" id="GO:0003723">
    <property type="term" value="F:RNA binding"/>
    <property type="evidence" value="ECO:0007669"/>
    <property type="project" value="InterPro"/>
</dbReference>
<reference evidence="4 5" key="1">
    <citation type="submission" date="2018-02" db="EMBL/GenBank/DDBJ databases">
        <title>Draft genome of wild Prunus yedoensis var. nudiflora.</title>
        <authorList>
            <person name="Baek S."/>
            <person name="Kim J.-H."/>
            <person name="Choi K."/>
            <person name="Kim G.-B."/>
            <person name="Cho A."/>
            <person name="Jang H."/>
            <person name="Shin C.-H."/>
            <person name="Yu H.-J."/>
            <person name="Mun J.-H."/>
        </authorList>
    </citation>
    <scope>NUCLEOTIDE SEQUENCE [LARGE SCALE GENOMIC DNA]</scope>
    <source>
        <strain evidence="5">cv. Jeju island</strain>
        <tissue evidence="4">Leaf</tissue>
    </source>
</reference>
<dbReference type="Gene3D" id="1.25.40.10">
    <property type="entry name" value="Tetratricopeptide repeat domain"/>
    <property type="match status" value="1"/>
</dbReference>
<dbReference type="Proteomes" id="UP000250321">
    <property type="component" value="Unassembled WGS sequence"/>
</dbReference>
<dbReference type="PANTHER" id="PTHR47926:SF415">
    <property type="entry name" value="PENTATRICOPEPTIDE REPEAT-CONTAINING PROTEIN"/>
    <property type="match status" value="1"/>
</dbReference>
<dbReference type="PANTHER" id="PTHR47926">
    <property type="entry name" value="PENTATRICOPEPTIDE REPEAT-CONTAINING PROTEIN"/>
    <property type="match status" value="1"/>
</dbReference>
<dbReference type="InterPro" id="IPR046960">
    <property type="entry name" value="PPR_At4g14850-like_plant"/>
</dbReference>
<dbReference type="Pfam" id="PF13041">
    <property type="entry name" value="PPR_2"/>
    <property type="match status" value="1"/>
</dbReference>
<dbReference type="NCBIfam" id="TIGR00756">
    <property type="entry name" value="PPR"/>
    <property type="match status" value="2"/>
</dbReference>
<organism evidence="4 5">
    <name type="scientific">Prunus yedoensis var. nudiflora</name>
    <dbReference type="NCBI Taxonomy" id="2094558"/>
    <lineage>
        <taxon>Eukaryota</taxon>
        <taxon>Viridiplantae</taxon>
        <taxon>Streptophyta</taxon>
        <taxon>Embryophyta</taxon>
        <taxon>Tracheophyta</taxon>
        <taxon>Spermatophyta</taxon>
        <taxon>Magnoliopsida</taxon>
        <taxon>eudicotyledons</taxon>
        <taxon>Gunneridae</taxon>
        <taxon>Pentapetalae</taxon>
        <taxon>rosids</taxon>
        <taxon>fabids</taxon>
        <taxon>Rosales</taxon>
        <taxon>Rosaceae</taxon>
        <taxon>Amygdaloideae</taxon>
        <taxon>Amygdaleae</taxon>
        <taxon>Prunus</taxon>
    </lineage>
</organism>
<comment type="similarity">
    <text evidence="1">Belongs to the PPR family. PCMP-H subfamily.</text>
</comment>
<comment type="caution">
    <text evidence="4">The sequence shown here is derived from an EMBL/GenBank/DDBJ whole genome shotgun (WGS) entry which is preliminary data.</text>
</comment>
<proteinExistence type="inferred from homology"/>
<keyword evidence="2" id="KW-0677">Repeat</keyword>
<evidence type="ECO:0000313" key="5">
    <source>
        <dbReference type="Proteomes" id="UP000250321"/>
    </source>
</evidence>
<sequence length="110" mass="12374">MDVVSWNSLLSGYARLGQMRRARGVFEEIPNKTIVSWTAMISGYTRIGCYADALDIFRQMQVLGIEADEISIVSVLPACAQLGALEVGKWIHMYSDKKRLLLYLCLQCPD</sequence>
<accession>A0A314UA20</accession>